<organism evidence="3">
    <name type="scientific">Coralloluteibacterium stylophorae</name>
    <dbReference type="NCBI Taxonomy" id="1776034"/>
    <lineage>
        <taxon>Bacteria</taxon>
        <taxon>Pseudomonadati</taxon>
        <taxon>Pseudomonadota</taxon>
        <taxon>Gammaproteobacteria</taxon>
        <taxon>Lysobacterales</taxon>
        <taxon>Lysobacteraceae</taxon>
        <taxon>Coralloluteibacterium</taxon>
    </lineage>
</organism>
<sequence length="161" mass="18112">MRRLLSVSLALSFAFAAGAAGAQQFTLEGEMSSDEFAAAGLDKLSPQERASLDAWLRREFGLREEQVREEALAQDKEERRGLFERDSREPIESSLPGTFTGVRGPGFFHLENGQVWERTGSETLTVRPIENPRVTIKPGMISGWYLQVEDYGTTFKVRRVE</sequence>
<feature type="signal peptide" evidence="2">
    <location>
        <begin position="1"/>
        <end position="19"/>
    </location>
</feature>
<feature type="compositionally biased region" description="Basic and acidic residues" evidence="1">
    <location>
        <begin position="69"/>
        <end position="91"/>
    </location>
</feature>
<dbReference type="EMBL" id="JAGQFT010000046">
    <property type="protein sequence ID" value="MBR0562340.1"/>
    <property type="molecule type" value="Genomic_DNA"/>
</dbReference>
<dbReference type="Proteomes" id="UP000675747">
    <property type="component" value="Unassembled WGS sequence"/>
</dbReference>
<evidence type="ECO:0008006" key="6">
    <source>
        <dbReference type="Google" id="ProtNLM"/>
    </source>
</evidence>
<feature type="chain" id="PRO_5042774415" description="Secreted protein" evidence="2">
    <location>
        <begin position="20"/>
        <end position="161"/>
    </location>
</feature>
<name>A0A8J8AXR8_9GAMM</name>
<feature type="region of interest" description="Disordered" evidence="1">
    <location>
        <begin position="69"/>
        <end position="96"/>
    </location>
</feature>
<evidence type="ECO:0000256" key="2">
    <source>
        <dbReference type="SAM" id="SignalP"/>
    </source>
</evidence>
<evidence type="ECO:0000313" key="3">
    <source>
        <dbReference type="EMBL" id="MBR0562340.1"/>
    </source>
</evidence>
<dbReference type="EMBL" id="JAGQFT020000003">
    <property type="protein sequence ID" value="MBS7456759.1"/>
    <property type="molecule type" value="Genomic_DNA"/>
</dbReference>
<reference evidence="4 5" key="1">
    <citation type="journal article" date="2021" name="Microbiol. Resour. Announc.">
        <title>Draft Genome Sequence of Coralloluteibacterium stylophorae LMG 29479T.</title>
        <authorList>
            <person name="Karlyshev A.V."/>
            <person name="Kudryashova E.B."/>
            <person name="Ariskina E.V."/>
            <person name="Conroy A.P."/>
            <person name="Abidueva E.Y."/>
        </authorList>
    </citation>
    <scope>NUCLEOTIDE SEQUENCE [LARGE SCALE GENOMIC DNA]</scope>
    <source>
        <strain evidence="4 5">LMG 29479</strain>
    </source>
</reference>
<evidence type="ECO:0000313" key="4">
    <source>
        <dbReference type="EMBL" id="MBS7456759.1"/>
    </source>
</evidence>
<reference evidence="3" key="2">
    <citation type="submission" date="2021-04" db="EMBL/GenBank/DDBJ databases">
        <authorList>
            <person name="Karlyshev A.V."/>
        </authorList>
    </citation>
    <scope>NUCLEOTIDE SEQUENCE</scope>
    <source>
        <strain evidence="3">LMG 29479</strain>
    </source>
</reference>
<dbReference type="AlphaFoldDB" id="A0A8J8AXR8"/>
<evidence type="ECO:0000313" key="5">
    <source>
        <dbReference type="Proteomes" id="UP000675747"/>
    </source>
</evidence>
<dbReference type="RefSeq" id="WP_211926285.1">
    <property type="nucleotide sequence ID" value="NZ_JAGQFT020000003.1"/>
</dbReference>
<accession>A0A8J8AXR8</accession>
<proteinExistence type="predicted"/>
<keyword evidence="2" id="KW-0732">Signal</keyword>
<evidence type="ECO:0000256" key="1">
    <source>
        <dbReference type="SAM" id="MobiDB-lite"/>
    </source>
</evidence>
<comment type="caution">
    <text evidence="3">The sequence shown here is derived from an EMBL/GenBank/DDBJ whole genome shotgun (WGS) entry which is preliminary data.</text>
</comment>
<gene>
    <name evidence="4" type="ORF">KB893_006380</name>
    <name evidence="3" type="ORF">KB893_07410</name>
</gene>
<protein>
    <recommendedName>
        <fullName evidence="6">Secreted protein</fullName>
    </recommendedName>
</protein>
<keyword evidence="5" id="KW-1185">Reference proteome</keyword>